<evidence type="ECO:0000256" key="1">
    <source>
        <dbReference type="ARBA" id="ARBA00004651"/>
    </source>
</evidence>
<comment type="caution">
    <text evidence="14">The sequence shown here is derived from an EMBL/GenBank/DDBJ whole genome shotgun (WGS) entry which is preliminary data.</text>
</comment>
<evidence type="ECO:0000313" key="15">
    <source>
        <dbReference type="Proteomes" id="UP001221302"/>
    </source>
</evidence>
<keyword evidence="9 10" id="KW-0131">Cell cycle</keyword>
<evidence type="ECO:0000256" key="8">
    <source>
        <dbReference type="ARBA" id="ARBA00023136"/>
    </source>
</evidence>
<keyword evidence="6 11" id="KW-0812">Transmembrane</keyword>
<proteinExistence type="inferred from homology"/>
<dbReference type="Pfam" id="PF18075">
    <property type="entry name" value="FtsX_ECD"/>
    <property type="match status" value="1"/>
</dbReference>
<feature type="transmembrane region" description="Helical" evidence="11">
    <location>
        <begin position="21"/>
        <end position="45"/>
    </location>
</feature>
<feature type="transmembrane region" description="Helical" evidence="11">
    <location>
        <begin position="168"/>
        <end position="186"/>
    </location>
</feature>
<dbReference type="AlphaFoldDB" id="A0AAE3TCM4"/>
<gene>
    <name evidence="14" type="ORF">P0M35_00465</name>
</gene>
<keyword evidence="4 10" id="KW-1003">Cell membrane</keyword>
<dbReference type="RefSeq" id="WP_321534372.1">
    <property type="nucleotide sequence ID" value="NZ_JARGDL010000001.1"/>
</dbReference>
<dbReference type="InterPro" id="IPR003838">
    <property type="entry name" value="ABC3_permease_C"/>
</dbReference>
<dbReference type="InterPro" id="IPR004513">
    <property type="entry name" value="FtsX"/>
</dbReference>
<dbReference type="GO" id="GO:0005886">
    <property type="term" value="C:plasma membrane"/>
    <property type="evidence" value="ECO:0007669"/>
    <property type="project" value="UniProtKB-SubCell"/>
</dbReference>
<comment type="similarity">
    <text evidence="2 10">Belongs to the ABC-4 integral membrane protein family. FtsX subfamily.</text>
</comment>
<protein>
    <recommendedName>
        <fullName evidence="3 10">Cell division protein FtsX</fullName>
    </recommendedName>
</protein>
<dbReference type="Proteomes" id="UP001221302">
    <property type="component" value="Unassembled WGS sequence"/>
</dbReference>
<feature type="domain" description="FtsX extracellular" evidence="13">
    <location>
        <begin position="56"/>
        <end position="149"/>
    </location>
</feature>
<evidence type="ECO:0000259" key="13">
    <source>
        <dbReference type="Pfam" id="PF18075"/>
    </source>
</evidence>
<dbReference type="PIRSF" id="PIRSF003097">
    <property type="entry name" value="FtsX"/>
    <property type="match status" value="1"/>
</dbReference>
<reference evidence="14" key="1">
    <citation type="submission" date="2023-03" db="EMBL/GenBank/DDBJ databases">
        <title>Stygiobacter electus gen. nov., sp. nov., facultatively anaerobic thermotolerant bacterium of the class Ignavibacteria from a well of Yessentuki mineral water deposit.</title>
        <authorList>
            <person name="Podosokorskaya O.A."/>
            <person name="Elcheninov A.G."/>
            <person name="Petrova N.F."/>
            <person name="Zavarzina D.G."/>
            <person name="Kublanov I.V."/>
            <person name="Merkel A.Y."/>
        </authorList>
    </citation>
    <scope>NUCLEOTIDE SEQUENCE</scope>
    <source>
        <strain evidence="14">09-Me</strain>
    </source>
</reference>
<dbReference type="InterPro" id="IPR040690">
    <property type="entry name" value="FtsX_ECD"/>
</dbReference>
<name>A0AAE3TCM4_9BACT</name>
<evidence type="ECO:0000256" key="9">
    <source>
        <dbReference type="ARBA" id="ARBA00023306"/>
    </source>
</evidence>
<evidence type="ECO:0000256" key="2">
    <source>
        <dbReference type="ARBA" id="ARBA00007379"/>
    </source>
</evidence>
<keyword evidence="7 11" id="KW-1133">Transmembrane helix</keyword>
<comment type="subcellular location">
    <subcellularLocation>
        <location evidence="1">Cell membrane</location>
        <topology evidence="1">Multi-pass membrane protein</topology>
    </subcellularLocation>
</comment>
<evidence type="ECO:0000256" key="6">
    <source>
        <dbReference type="ARBA" id="ARBA00022692"/>
    </source>
</evidence>
<feature type="transmembrane region" description="Helical" evidence="11">
    <location>
        <begin position="256"/>
        <end position="278"/>
    </location>
</feature>
<evidence type="ECO:0000256" key="4">
    <source>
        <dbReference type="ARBA" id="ARBA00022475"/>
    </source>
</evidence>
<keyword evidence="8 10" id="KW-0472">Membrane</keyword>
<keyword evidence="15" id="KW-1185">Reference proteome</keyword>
<dbReference type="GO" id="GO:0051301">
    <property type="term" value="P:cell division"/>
    <property type="evidence" value="ECO:0007669"/>
    <property type="project" value="UniProtKB-KW"/>
</dbReference>
<keyword evidence="5 10" id="KW-0132">Cell division</keyword>
<evidence type="ECO:0000256" key="10">
    <source>
        <dbReference type="PIRNR" id="PIRNR003097"/>
    </source>
</evidence>
<evidence type="ECO:0000256" key="7">
    <source>
        <dbReference type="ARBA" id="ARBA00022989"/>
    </source>
</evidence>
<evidence type="ECO:0000256" key="3">
    <source>
        <dbReference type="ARBA" id="ARBA00021907"/>
    </source>
</evidence>
<dbReference type="EMBL" id="JARGDL010000001">
    <property type="protein sequence ID" value="MDF1610607.1"/>
    <property type="molecule type" value="Genomic_DNA"/>
</dbReference>
<dbReference type="PANTHER" id="PTHR47755">
    <property type="entry name" value="CELL DIVISION PROTEIN FTSX"/>
    <property type="match status" value="1"/>
</dbReference>
<feature type="transmembrane region" description="Helical" evidence="11">
    <location>
        <begin position="217"/>
        <end position="244"/>
    </location>
</feature>
<evidence type="ECO:0000313" key="14">
    <source>
        <dbReference type="EMBL" id="MDF1610607.1"/>
    </source>
</evidence>
<sequence>MIIFYFKEAFRIFRKSGYNSFLLIFITTLAILTTISSFLIVYGVFSLNNQIKSGIKINVFLSNEIEPFGIEKVKNEVKRLNGIYNVEFIDKEQAKKNFLKETGEDFQKVLDENPLPNSLKISIDPNKVNEDNIDLLVERIKKLNGVEEVTYDYQTILKIFRFLKILQFLFYPLSILLIVLSIYLVYSNNKLLIKQNQNLFNTMKLVGSKISAIRIPIVLNGFFIGLISSLLSVIILISVSILLTALLNNIRFTEKIIFLTIINFMIGIMLGVIGSYLSSREIQFNISKI</sequence>
<evidence type="ECO:0000256" key="11">
    <source>
        <dbReference type="SAM" id="Phobius"/>
    </source>
</evidence>
<feature type="domain" description="ABC3 transporter permease C-terminal" evidence="12">
    <location>
        <begin position="174"/>
        <end position="282"/>
    </location>
</feature>
<dbReference type="Gene3D" id="3.30.70.3040">
    <property type="match status" value="1"/>
</dbReference>
<evidence type="ECO:0000259" key="12">
    <source>
        <dbReference type="Pfam" id="PF02687"/>
    </source>
</evidence>
<organism evidence="14 15">
    <name type="scientific">Stygiobacter electus</name>
    <dbReference type="NCBI Taxonomy" id="3032292"/>
    <lineage>
        <taxon>Bacteria</taxon>
        <taxon>Pseudomonadati</taxon>
        <taxon>Ignavibacteriota</taxon>
        <taxon>Ignavibacteria</taxon>
        <taxon>Ignavibacteriales</taxon>
        <taxon>Melioribacteraceae</taxon>
        <taxon>Stygiobacter</taxon>
    </lineage>
</organism>
<accession>A0AAE3TCM4</accession>
<evidence type="ECO:0000256" key="5">
    <source>
        <dbReference type="ARBA" id="ARBA00022618"/>
    </source>
</evidence>
<dbReference type="Pfam" id="PF02687">
    <property type="entry name" value="FtsX"/>
    <property type="match status" value="1"/>
</dbReference>
<dbReference type="PANTHER" id="PTHR47755:SF1">
    <property type="entry name" value="CELL DIVISION PROTEIN FTSX"/>
    <property type="match status" value="1"/>
</dbReference>